<evidence type="ECO:0000313" key="11">
    <source>
        <dbReference type="EMBL" id="KAK3251183.1"/>
    </source>
</evidence>
<comment type="similarity">
    <text evidence="3">Belongs to the glycosyltransferase 31 family.</text>
</comment>
<keyword evidence="10" id="KW-0472">Membrane</keyword>
<organism evidence="11 12">
    <name type="scientific">Cymbomonas tetramitiformis</name>
    <dbReference type="NCBI Taxonomy" id="36881"/>
    <lineage>
        <taxon>Eukaryota</taxon>
        <taxon>Viridiplantae</taxon>
        <taxon>Chlorophyta</taxon>
        <taxon>Pyramimonadophyceae</taxon>
        <taxon>Pyramimonadales</taxon>
        <taxon>Pyramimonadaceae</taxon>
        <taxon>Cymbomonas</taxon>
    </lineage>
</organism>
<dbReference type="Proteomes" id="UP001190700">
    <property type="component" value="Unassembled WGS sequence"/>
</dbReference>
<evidence type="ECO:0000256" key="6">
    <source>
        <dbReference type="ARBA" id="ARBA00022692"/>
    </source>
</evidence>
<reference evidence="11 12" key="1">
    <citation type="journal article" date="2015" name="Genome Biol. Evol.">
        <title>Comparative Genomics of a Bacterivorous Green Alga Reveals Evolutionary Causalities and Consequences of Phago-Mixotrophic Mode of Nutrition.</title>
        <authorList>
            <person name="Burns J.A."/>
            <person name="Paasch A."/>
            <person name="Narechania A."/>
            <person name="Kim E."/>
        </authorList>
    </citation>
    <scope>NUCLEOTIDE SEQUENCE [LARGE SCALE GENOMIC DNA]</scope>
    <source>
        <strain evidence="11 12">PLY_AMNH</strain>
    </source>
</reference>
<keyword evidence="12" id="KW-1185">Reference proteome</keyword>
<gene>
    <name evidence="11" type="ORF">CYMTET_39470</name>
</gene>
<evidence type="ECO:0000256" key="10">
    <source>
        <dbReference type="ARBA" id="ARBA00023136"/>
    </source>
</evidence>
<dbReference type="InterPro" id="IPR002659">
    <property type="entry name" value="Glyco_trans_31"/>
</dbReference>
<accession>A0AAE0F473</accession>
<dbReference type="Pfam" id="PF01762">
    <property type="entry name" value="Galactosyl_T"/>
    <property type="match status" value="1"/>
</dbReference>
<evidence type="ECO:0000256" key="1">
    <source>
        <dbReference type="ARBA" id="ARBA00004323"/>
    </source>
</evidence>
<keyword evidence="6" id="KW-0812">Transmembrane</keyword>
<dbReference type="GO" id="GO:0006493">
    <property type="term" value="P:protein O-linked glycosylation"/>
    <property type="evidence" value="ECO:0007669"/>
    <property type="project" value="TreeGrafter"/>
</dbReference>
<evidence type="ECO:0000256" key="8">
    <source>
        <dbReference type="ARBA" id="ARBA00022989"/>
    </source>
</evidence>
<dbReference type="PANTHER" id="PTHR11214:SF3">
    <property type="entry name" value="BETA-1,3-GALACTOSYLTRANSFERASE 6"/>
    <property type="match status" value="1"/>
</dbReference>
<evidence type="ECO:0000313" key="12">
    <source>
        <dbReference type="Proteomes" id="UP001190700"/>
    </source>
</evidence>
<comment type="caution">
    <text evidence="11">The sequence shown here is derived from an EMBL/GenBank/DDBJ whole genome shotgun (WGS) entry which is preliminary data.</text>
</comment>
<sequence length="543" mass="60087">MGGNSKGALRRLGGEERALRHVDSLRSLNGDFVVTVVTTLNHTAVPNMQLSPAPLYFSSVPSDNNMVGFSLGDGNSKGYLEIRMADGSAYQAQTIFYAIALSSWRTMSKISFTLECKRRPEGRSCALAVNGELAGVAQFPGVKGRIYVGRGGGFGSLTGSKFRGHLHHLSVCGRSGGDTYLGWEVAGEAWNSRPRDMNSLCSKLRYRWPDLLGTVGGAPPVRPSLLMLVGILSAPTNAAARTAIRKSWMTWPHRGHSTNISLEHCNDVLWDAKFVIGKPQKQPNSTVSPALVESAIKQEMSLYNDIIYVEDHADTYRTLSRKTIEVFKYARETYHRVSFVVKTDDDSFLNIPWFENFLLGFYEDKRVYMGEPLGHYYPNRDPSSQWYVNYDDYPAEKEESPGPVFMAGAAYLLSSDLTRHITKQVEMGAPLFPMEDVGTALLMQDLHVKPGNELDGKINVFGYGEKCAGANVVMHYVSRDTMGCLAETYMKEGRNRAEEQGKLTGADCVEDAGQIPSHCLRNLPQVWHHCIQDESAAPMEGEG</sequence>
<proteinExistence type="inferred from homology"/>
<dbReference type="EMBL" id="LGRX02026203">
    <property type="protein sequence ID" value="KAK3251183.1"/>
    <property type="molecule type" value="Genomic_DNA"/>
</dbReference>
<evidence type="ECO:0000256" key="2">
    <source>
        <dbReference type="ARBA" id="ARBA00004922"/>
    </source>
</evidence>
<comment type="pathway">
    <text evidence="2">Protein modification; protein glycosylation.</text>
</comment>
<dbReference type="GO" id="GO:0016758">
    <property type="term" value="F:hexosyltransferase activity"/>
    <property type="evidence" value="ECO:0007669"/>
    <property type="project" value="InterPro"/>
</dbReference>
<keyword evidence="8" id="KW-1133">Transmembrane helix</keyword>
<keyword evidence="5" id="KW-0808">Transferase</keyword>
<comment type="subcellular location">
    <subcellularLocation>
        <location evidence="1">Golgi apparatus membrane</location>
        <topology evidence="1">Single-pass type II membrane protein</topology>
    </subcellularLocation>
</comment>
<keyword evidence="9" id="KW-0333">Golgi apparatus</keyword>
<protein>
    <submittedName>
        <fullName evidence="11">Uncharacterized protein</fullName>
    </submittedName>
</protein>
<evidence type="ECO:0000256" key="7">
    <source>
        <dbReference type="ARBA" id="ARBA00022968"/>
    </source>
</evidence>
<evidence type="ECO:0000256" key="4">
    <source>
        <dbReference type="ARBA" id="ARBA00022676"/>
    </source>
</evidence>
<keyword evidence="4" id="KW-0328">Glycosyltransferase</keyword>
<dbReference type="PANTHER" id="PTHR11214">
    <property type="entry name" value="BETA-1,3-N-ACETYLGLUCOSAMINYLTRANSFERASE"/>
    <property type="match status" value="1"/>
</dbReference>
<evidence type="ECO:0000256" key="5">
    <source>
        <dbReference type="ARBA" id="ARBA00022679"/>
    </source>
</evidence>
<evidence type="ECO:0000256" key="9">
    <source>
        <dbReference type="ARBA" id="ARBA00023034"/>
    </source>
</evidence>
<dbReference type="GO" id="GO:0000139">
    <property type="term" value="C:Golgi membrane"/>
    <property type="evidence" value="ECO:0007669"/>
    <property type="project" value="UniProtKB-SubCell"/>
</dbReference>
<name>A0AAE0F473_9CHLO</name>
<dbReference type="AlphaFoldDB" id="A0AAE0F473"/>
<keyword evidence="7" id="KW-0735">Signal-anchor</keyword>
<evidence type="ECO:0000256" key="3">
    <source>
        <dbReference type="ARBA" id="ARBA00008661"/>
    </source>
</evidence>
<dbReference type="Gene3D" id="3.90.550.50">
    <property type="match status" value="1"/>
</dbReference>